<dbReference type="Proteomes" id="UP000186955">
    <property type="component" value="Unassembled WGS sequence"/>
</dbReference>
<organism evidence="2 3">
    <name type="scientific">Penicillium subrubescens</name>
    <dbReference type="NCBI Taxonomy" id="1316194"/>
    <lineage>
        <taxon>Eukaryota</taxon>
        <taxon>Fungi</taxon>
        <taxon>Dikarya</taxon>
        <taxon>Ascomycota</taxon>
        <taxon>Pezizomycotina</taxon>
        <taxon>Eurotiomycetes</taxon>
        <taxon>Eurotiomycetidae</taxon>
        <taxon>Eurotiales</taxon>
        <taxon>Aspergillaceae</taxon>
        <taxon>Penicillium</taxon>
    </lineage>
</organism>
<dbReference type="EMBL" id="MNBE01000509">
    <property type="protein sequence ID" value="OKP09499.1"/>
    <property type="molecule type" value="Genomic_DNA"/>
</dbReference>
<dbReference type="STRING" id="1316194.A0A1Q5UAK1"/>
<name>A0A1Q5UAK1_9EURO</name>
<sequence>MAAGVTTPTSLAGRPFTPPPTEEKPSSKRTEAVINFFRRHRGGFRPGAWTQYQVDSGDYKSLLSLLDADSRLRTYVDDKIRPKLLQLTLKDFGTEELTHELPDLDKEITISSEQLYGYLLEAEARQEAYVQRVGSVNNVRPGALKRQRTETPSDDSSSPIESDSEAARKNTKRGRIDSDYSPGSSLMSPDH</sequence>
<comment type="caution">
    <text evidence="2">The sequence shown here is derived from an EMBL/GenBank/DDBJ whole genome shotgun (WGS) entry which is preliminary data.</text>
</comment>
<feature type="compositionally biased region" description="Polar residues" evidence="1">
    <location>
        <begin position="1"/>
        <end position="10"/>
    </location>
</feature>
<protein>
    <submittedName>
        <fullName evidence="2">Uncharacterized protein</fullName>
    </submittedName>
</protein>
<evidence type="ECO:0000313" key="3">
    <source>
        <dbReference type="Proteomes" id="UP000186955"/>
    </source>
</evidence>
<gene>
    <name evidence="2" type="ORF">PENSUB_5148</name>
</gene>
<feature type="region of interest" description="Disordered" evidence="1">
    <location>
        <begin position="140"/>
        <end position="191"/>
    </location>
</feature>
<accession>A0A1Q5UAK1</accession>
<proteinExistence type="predicted"/>
<evidence type="ECO:0000256" key="1">
    <source>
        <dbReference type="SAM" id="MobiDB-lite"/>
    </source>
</evidence>
<feature type="compositionally biased region" description="Polar residues" evidence="1">
    <location>
        <begin position="181"/>
        <end position="191"/>
    </location>
</feature>
<evidence type="ECO:0000313" key="2">
    <source>
        <dbReference type="EMBL" id="OKP09499.1"/>
    </source>
</evidence>
<feature type="region of interest" description="Disordered" evidence="1">
    <location>
        <begin position="1"/>
        <end position="30"/>
    </location>
</feature>
<reference evidence="2 3" key="1">
    <citation type="submission" date="2016-10" db="EMBL/GenBank/DDBJ databases">
        <title>Genome sequence of the ascomycete fungus Penicillium subrubescens.</title>
        <authorList>
            <person name="De Vries R.P."/>
            <person name="Peng M."/>
            <person name="Dilokpimol A."/>
            <person name="Hilden K."/>
            <person name="Makela M.R."/>
            <person name="Grigoriev I."/>
            <person name="Riley R."/>
            <person name="Granchi Z."/>
        </authorList>
    </citation>
    <scope>NUCLEOTIDE SEQUENCE [LARGE SCALE GENOMIC DNA]</scope>
    <source>
        <strain evidence="2 3">CBS 132785</strain>
    </source>
</reference>
<keyword evidence="3" id="KW-1185">Reference proteome</keyword>
<dbReference type="AlphaFoldDB" id="A0A1Q5UAK1"/>
<feature type="compositionally biased region" description="Basic and acidic residues" evidence="1">
    <location>
        <begin position="21"/>
        <end position="30"/>
    </location>
</feature>